<evidence type="ECO:0000313" key="8">
    <source>
        <dbReference type="EMBL" id="KAB0682999.1"/>
    </source>
</evidence>
<dbReference type="Pfam" id="PF01478">
    <property type="entry name" value="Peptidase_A24"/>
    <property type="match status" value="1"/>
</dbReference>
<evidence type="ECO:0000256" key="4">
    <source>
        <dbReference type="ARBA" id="ARBA00022989"/>
    </source>
</evidence>
<dbReference type="GO" id="GO:0004190">
    <property type="term" value="F:aspartic-type endopeptidase activity"/>
    <property type="evidence" value="ECO:0007669"/>
    <property type="project" value="InterPro"/>
</dbReference>
<dbReference type="Gene3D" id="1.20.120.1220">
    <property type="match status" value="1"/>
</dbReference>
<evidence type="ECO:0000313" key="9">
    <source>
        <dbReference type="Proteomes" id="UP000432089"/>
    </source>
</evidence>
<feature type="transmembrane region" description="Helical" evidence="6">
    <location>
        <begin position="84"/>
        <end position="105"/>
    </location>
</feature>
<name>A0A7V7PTD9_9HYPH</name>
<feature type="domain" description="Prepilin type IV endopeptidase peptidase" evidence="7">
    <location>
        <begin position="2"/>
        <end position="99"/>
    </location>
</feature>
<sequence length="156" mass="15881">MAFAAASDLVTMTIANRVPIVLAVSFLALAFATGMPPAVIGLHFVVGLAALLVTFGCFAAGWMGGGDAKLVAATALWLGPTEAMTQYLLLGALLGGALTLGLLSLRSVLQPVTTIDFVDRLLEEKTGIPYGIALGFAGLAAYSQSAWIDLAVAGAI</sequence>
<reference evidence="8 9" key="1">
    <citation type="submission" date="2019-09" db="EMBL/GenBank/DDBJ databases">
        <title>YIM 132180 draft genome.</title>
        <authorList>
            <person name="Zhang K."/>
        </authorList>
    </citation>
    <scope>NUCLEOTIDE SEQUENCE [LARGE SCALE GENOMIC DNA]</scope>
    <source>
        <strain evidence="8 9">YIM 132180</strain>
    </source>
</reference>
<keyword evidence="5 6" id="KW-0472">Membrane</keyword>
<dbReference type="Proteomes" id="UP000432089">
    <property type="component" value="Unassembled WGS sequence"/>
</dbReference>
<proteinExistence type="predicted"/>
<keyword evidence="9" id="KW-1185">Reference proteome</keyword>
<gene>
    <name evidence="8" type="ORF">F6X38_01055</name>
</gene>
<organism evidence="8 9">
    <name type="scientific">Plantimonas leprariae</name>
    <dbReference type="NCBI Taxonomy" id="2615207"/>
    <lineage>
        <taxon>Bacteria</taxon>
        <taxon>Pseudomonadati</taxon>
        <taxon>Pseudomonadota</taxon>
        <taxon>Alphaproteobacteria</taxon>
        <taxon>Hyphomicrobiales</taxon>
        <taxon>Aurantimonadaceae</taxon>
        <taxon>Plantimonas</taxon>
    </lineage>
</organism>
<comment type="caution">
    <text evidence="8">The sequence shown here is derived from an EMBL/GenBank/DDBJ whole genome shotgun (WGS) entry which is preliminary data.</text>
</comment>
<evidence type="ECO:0000256" key="1">
    <source>
        <dbReference type="ARBA" id="ARBA00004651"/>
    </source>
</evidence>
<keyword evidence="4 6" id="KW-1133">Transmembrane helix</keyword>
<comment type="subcellular location">
    <subcellularLocation>
        <location evidence="1">Cell membrane</location>
        <topology evidence="1">Multi-pass membrane protein</topology>
    </subcellularLocation>
</comment>
<dbReference type="EMBL" id="VZDO01000001">
    <property type="protein sequence ID" value="KAB0682999.1"/>
    <property type="molecule type" value="Genomic_DNA"/>
</dbReference>
<dbReference type="GO" id="GO:0005886">
    <property type="term" value="C:plasma membrane"/>
    <property type="evidence" value="ECO:0007669"/>
    <property type="project" value="UniProtKB-SubCell"/>
</dbReference>
<dbReference type="PANTHER" id="PTHR36506">
    <property type="entry name" value="PREFLAGELLIN PEPTIDASE"/>
    <property type="match status" value="1"/>
</dbReference>
<keyword evidence="2" id="KW-1003">Cell membrane</keyword>
<evidence type="ECO:0000256" key="2">
    <source>
        <dbReference type="ARBA" id="ARBA00022475"/>
    </source>
</evidence>
<protein>
    <submittedName>
        <fullName evidence="8">Peptidase</fullName>
    </submittedName>
</protein>
<evidence type="ECO:0000256" key="3">
    <source>
        <dbReference type="ARBA" id="ARBA00022692"/>
    </source>
</evidence>
<keyword evidence="3 6" id="KW-0812">Transmembrane</keyword>
<dbReference type="PANTHER" id="PTHR36506:SF1">
    <property type="entry name" value="PREFLAGELLIN PEPTIDASE"/>
    <property type="match status" value="1"/>
</dbReference>
<evidence type="ECO:0000259" key="7">
    <source>
        <dbReference type="Pfam" id="PF01478"/>
    </source>
</evidence>
<dbReference type="AlphaFoldDB" id="A0A7V7PTD9"/>
<dbReference type="InterPro" id="IPR000045">
    <property type="entry name" value="Prepilin_IV_endopep_pep"/>
</dbReference>
<dbReference type="InterPro" id="IPR052218">
    <property type="entry name" value="Preflagellin_Peptidase"/>
</dbReference>
<evidence type="ECO:0000256" key="6">
    <source>
        <dbReference type="SAM" id="Phobius"/>
    </source>
</evidence>
<accession>A0A7V7PTD9</accession>
<feature type="transmembrane region" description="Helical" evidence="6">
    <location>
        <begin position="44"/>
        <end position="64"/>
    </location>
</feature>
<feature type="transmembrane region" description="Helical" evidence="6">
    <location>
        <begin position="14"/>
        <end position="32"/>
    </location>
</feature>
<evidence type="ECO:0000256" key="5">
    <source>
        <dbReference type="ARBA" id="ARBA00023136"/>
    </source>
</evidence>